<proteinExistence type="predicted"/>
<evidence type="ECO:0000313" key="3">
    <source>
        <dbReference type="Proteomes" id="UP000035425"/>
    </source>
</evidence>
<reference evidence="2 3" key="1">
    <citation type="submission" date="2014-12" db="EMBL/GenBank/DDBJ databases">
        <title>Frankia sp. BMG5.1 draft genome.</title>
        <authorList>
            <person name="Gtari M."/>
            <person name="Ghodhbane-Gtari F."/>
            <person name="Nouioui I."/>
            <person name="Ktari A."/>
            <person name="Hezbri K."/>
            <person name="Mimouni W."/>
            <person name="Sbissi I."/>
            <person name="Ayari A."/>
            <person name="Yamanaka T."/>
            <person name="Normand P."/>
            <person name="Tisa L.S."/>
            <person name="Boudabous A."/>
        </authorList>
    </citation>
    <scope>NUCLEOTIDE SEQUENCE [LARGE SCALE GENOMIC DNA]</scope>
    <source>
        <strain evidence="2 3">BMG5.1</strain>
    </source>
</reference>
<dbReference type="Proteomes" id="UP000035425">
    <property type="component" value="Unassembled WGS sequence"/>
</dbReference>
<organism evidence="2 3">
    <name type="scientific">Protofrankia coriariae</name>
    <dbReference type="NCBI Taxonomy" id="1562887"/>
    <lineage>
        <taxon>Bacteria</taxon>
        <taxon>Bacillati</taxon>
        <taxon>Actinomycetota</taxon>
        <taxon>Actinomycetes</taxon>
        <taxon>Frankiales</taxon>
        <taxon>Frankiaceae</taxon>
        <taxon>Protofrankia</taxon>
    </lineage>
</organism>
<gene>
    <name evidence="2" type="ORF">FrCorBMG51_05645</name>
</gene>
<name>A0ABR5F647_9ACTN</name>
<evidence type="ECO:0000313" key="2">
    <source>
        <dbReference type="EMBL" id="KLL12211.1"/>
    </source>
</evidence>
<sequence length="122" mass="13103">MCSMRQAFAHDAVLVLASEADIRAPGAAVTVALCGSWDHEPPCPLAPHHSEATRADGEVHLRILFAADPEDEGAVRHRIDTALAGGHLRGPDGATSRWQLRATRHSKVAPEEADHAERLIHA</sequence>
<comment type="caution">
    <text evidence="2">The sequence shown here is derived from an EMBL/GenBank/DDBJ whole genome shotgun (WGS) entry which is preliminary data.</text>
</comment>
<feature type="compositionally biased region" description="Basic and acidic residues" evidence="1">
    <location>
        <begin position="108"/>
        <end position="122"/>
    </location>
</feature>
<protein>
    <submittedName>
        <fullName evidence="2">Uncharacterized protein</fullName>
    </submittedName>
</protein>
<feature type="region of interest" description="Disordered" evidence="1">
    <location>
        <begin position="102"/>
        <end position="122"/>
    </location>
</feature>
<evidence type="ECO:0000256" key="1">
    <source>
        <dbReference type="SAM" id="MobiDB-lite"/>
    </source>
</evidence>
<dbReference type="EMBL" id="JWIO01000006">
    <property type="protein sequence ID" value="KLL12211.1"/>
    <property type="molecule type" value="Genomic_DNA"/>
</dbReference>
<keyword evidence="3" id="KW-1185">Reference proteome</keyword>
<accession>A0ABR5F647</accession>